<evidence type="ECO:0000313" key="2">
    <source>
        <dbReference type="EMBL" id="GAF95375.1"/>
    </source>
</evidence>
<feature type="non-terminal residue" evidence="2">
    <location>
        <position position="1"/>
    </location>
</feature>
<dbReference type="InterPro" id="IPR029069">
    <property type="entry name" value="HotDog_dom_sf"/>
</dbReference>
<evidence type="ECO:0000259" key="1">
    <source>
        <dbReference type="Pfam" id="PF13452"/>
    </source>
</evidence>
<dbReference type="CDD" id="cd03441">
    <property type="entry name" value="R_hydratase_like"/>
    <property type="match status" value="1"/>
</dbReference>
<reference evidence="2" key="1">
    <citation type="journal article" date="2014" name="Front. Microbiol.">
        <title>High frequency of phylogenetically diverse reductive dehalogenase-homologous genes in deep subseafloor sedimentary metagenomes.</title>
        <authorList>
            <person name="Kawai M."/>
            <person name="Futagami T."/>
            <person name="Toyoda A."/>
            <person name="Takaki Y."/>
            <person name="Nishi S."/>
            <person name="Hori S."/>
            <person name="Arai W."/>
            <person name="Tsubouchi T."/>
            <person name="Morono Y."/>
            <person name="Uchiyama I."/>
            <person name="Ito T."/>
            <person name="Fujiyama A."/>
            <person name="Inagaki F."/>
            <person name="Takami H."/>
        </authorList>
    </citation>
    <scope>NUCLEOTIDE SEQUENCE</scope>
    <source>
        <strain evidence="2">Expedition CK06-06</strain>
    </source>
</reference>
<dbReference type="EMBL" id="BARS01011937">
    <property type="protein sequence ID" value="GAF95375.1"/>
    <property type="molecule type" value="Genomic_DNA"/>
</dbReference>
<feature type="domain" description="FAS1-like dehydratase" evidence="1">
    <location>
        <begin position="1"/>
        <end position="129"/>
    </location>
</feature>
<accession>X0V408</accession>
<dbReference type="Gene3D" id="3.10.129.10">
    <property type="entry name" value="Hotdog Thioesterase"/>
    <property type="match status" value="2"/>
</dbReference>
<feature type="non-terminal residue" evidence="2">
    <location>
        <position position="245"/>
    </location>
</feature>
<dbReference type="Pfam" id="PF13452">
    <property type="entry name" value="FAS1_DH_region"/>
    <property type="match status" value="1"/>
</dbReference>
<name>X0V408_9ZZZZ</name>
<dbReference type="AlphaFoldDB" id="X0V408"/>
<dbReference type="SUPFAM" id="SSF54637">
    <property type="entry name" value="Thioesterase/thiol ester dehydrase-isomerase"/>
    <property type="match status" value="2"/>
</dbReference>
<proteinExistence type="predicted"/>
<gene>
    <name evidence="2" type="ORF">S01H1_21509</name>
</gene>
<dbReference type="InterPro" id="IPR039569">
    <property type="entry name" value="FAS1-like_DH_region"/>
</dbReference>
<organism evidence="2">
    <name type="scientific">marine sediment metagenome</name>
    <dbReference type="NCBI Taxonomy" id="412755"/>
    <lineage>
        <taxon>unclassified sequences</taxon>
        <taxon>metagenomes</taxon>
        <taxon>ecological metagenomes</taxon>
    </lineage>
</organism>
<sequence length="245" mass="27819">RHWCETLEDGNPLYMDGDYARSRGFRNVVAPPGSFMTAFAMPFRWPWPPGGREPAPHIHYDIKEALDLPVGIINKIDVEMGVPLQVGDRLSVSQRLVSVSPPKKTRVGEGHFWTMDRIYRNQHGELVARERMSAFGYGREQGTQQAAAASAGGWSPAVEEMIQGEKTGYQPQEFRQRLWEDVEEGEELPELVMPITLTRCVYLASATRDFSPQHSNRDYAQERSKTKDVFVNTPFNIGMVARFMT</sequence>
<comment type="caution">
    <text evidence="2">The sequence shown here is derived from an EMBL/GenBank/DDBJ whole genome shotgun (WGS) entry which is preliminary data.</text>
</comment>
<protein>
    <recommendedName>
        <fullName evidence="1">FAS1-like dehydratase domain-containing protein</fullName>
    </recommendedName>
</protein>